<proteinExistence type="predicted"/>
<dbReference type="EMBL" id="LATX01000535">
    <property type="protein sequence ID" value="KTB45974.1"/>
    <property type="molecule type" value="Genomic_DNA"/>
</dbReference>
<dbReference type="AlphaFoldDB" id="A0A0W0GBS1"/>
<comment type="caution">
    <text evidence="1">The sequence shown here is derived from an EMBL/GenBank/DDBJ whole genome shotgun (WGS) entry which is preliminary data.</text>
</comment>
<reference evidence="1 2" key="1">
    <citation type="submission" date="2015-12" db="EMBL/GenBank/DDBJ databases">
        <title>Draft genome sequence of Moniliophthora roreri, the causal agent of frosty pod rot of cacao.</title>
        <authorList>
            <person name="Aime M.C."/>
            <person name="Diaz-Valderrama J.R."/>
            <person name="Kijpornyongpan T."/>
            <person name="Phillips-Mora W."/>
        </authorList>
    </citation>
    <scope>NUCLEOTIDE SEQUENCE [LARGE SCALE GENOMIC DNA]</scope>
    <source>
        <strain evidence="1 2">MCA 2952</strain>
    </source>
</reference>
<dbReference type="Proteomes" id="UP000054988">
    <property type="component" value="Unassembled WGS sequence"/>
</dbReference>
<accession>A0A0W0GBS1</accession>
<name>A0A0W0GBS1_MONRR</name>
<evidence type="ECO:0000313" key="2">
    <source>
        <dbReference type="Proteomes" id="UP000054988"/>
    </source>
</evidence>
<organism evidence="1 2">
    <name type="scientific">Moniliophthora roreri</name>
    <name type="common">Frosty pod rot fungus</name>
    <name type="synonym">Monilia roreri</name>
    <dbReference type="NCBI Taxonomy" id="221103"/>
    <lineage>
        <taxon>Eukaryota</taxon>
        <taxon>Fungi</taxon>
        <taxon>Dikarya</taxon>
        <taxon>Basidiomycota</taxon>
        <taxon>Agaricomycotina</taxon>
        <taxon>Agaricomycetes</taxon>
        <taxon>Agaricomycetidae</taxon>
        <taxon>Agaricales</taxon>
        <taxon>Marasmiineae</taxon>
        <taxon>Marasmiaceae</taxon>
        <taxon>Moniliophthora</taxon>
    </lineage>
</organism>
<gene>
    <name evidence="1" type="ORF">WG66_1449</name>
</gene>
<evidence type="ECO:0000313" key="1">
    <source>
        <dbReference type="EMBL" id="KTB45974.1"/>
    </source>
</evidence>
<protein>
    <submittedName>
        <fullName evidence="1">Uncharacterized protein</fullName>
    </submittedName>
</protein>
<sequence length="146" mass="16099">MSSCSSSPRSSSAHSHHTAAAVSTGLTDVDKDHVACSMCDMNTFKYFAEMSTPRAKISEEDFSSPFDLDCITQAFFKVDELSPPPTSADPSSCSQLLHIWATAVLINKAKALWPLFIALHTNAQYNFNDILCYVGPNDLTMYEVFF</sequence>